<proteinExistence type="predicted"/>
<dbReference type="SUPFAM" id="SSF52540">
    <property type="entry name" value="P-loop containing nucleoside triphosphate hydrolases"/>
    <property type="match status" value="1"/>
</dbReference>
<dbReference type="RefSeq" id="WP_091699611.1">
    <property type="nucleotide sequence ID" value="NZ_FOAK01000009.1"/>
</dbReference>
<protein>
    <submittedName>
        <fullName evidence="2">AAA ATPase domain-containing protein</fullName>
    </submittedName>
</protein>
<organism evidence="2 3">
    <name type="scientific">Methanobrevibacter gottschalkii</name>
    <dbReference type="NCBI Taxonomy" id="190974"/>
    <lineage>
        <taxon>Archaea</taxon>
        <taxon>Methanobacteriati</taxon>
        <taxon>Methanobacteriota</taxon>
        <taxon>Methanomada group</taxon>
        <taxon>Methanobacteria</taxon>
        <taxon>Methanobacteriales</taxon>
        <taxon>Methanobacteriaceae</taxon>
        <taxon>Methanobrevibacter</taxon>
    </lineage>
</organism>
<dbReference type="InterPro" id="IPR041664">
    <property type="entry name" value="AAA_16"/>
</dbReference>
<accession>A0A1H7MEG2</accession>
<dbReference type="AlphaFoldDB" id="A0A1H7MEG2"/>
<name>A0A1H7MEG2_9EURY</name>
<sequence length="401" mass="45967">MMNIETRESLFQPGQPVSADRFKGREEIIEEILKYFPSVKSGNPHHFFITGKRGMGKTSLANFISDFANKNYSMITAHIMNDGVHSIDELIVQIIERILNSIKSEKWSEKIFGFLEDHIESVGLGGMNIKFKPSNQELKNIKDNFAFYLSDLVNNFKDKDGLFIVIDDINGLSETPDFANWYKSFVDTLATSVDNAPICIMLTGYPEKFIKLHEQNPSVNRIFHVHELNRLDDDEIKNFYTDIFLIYDINVEGMALEAMTKYSSGMPTMMQEIGDATFWSDTDGFIDREDAFKGIIEAGNRIGLKYLQPLLDQKIRSENYLSLFKKIGNELAASPNSTFTKKTFSDVLNDNESKVFKDFISRAKKLGIIELASSKKQGEYQFTNQLYPMYFMIQTFKEEAL</sequence>
<dbReference type="Proteomes" id="UP000199506">
    <property type="component" value="Unassembled WGS sequence"/>
</dbReference>
<reference evidence="2 3" key="1">
    <citation type="submission" date="2016-10" db="EMBL/GenBank/DDBJ databases">
        <authorList>
            <person name="de Groot N.N."/>
        </authorList>
    </citation>
    <scope>NUCLEOTIDE SEQUENCE [LARGE SCALE GENOMIC DNA]</scope>
    <source>
        <strain evidence="2 3">DSM 11978</strain>
    </source>
</reference>
<dbReference type="PANTHER" id="PTHR34301">
    <property type="entry name" value="DNA-BINDING PROTEIN-RELATED"/>
    <property type="match status" value="1"/>
</dbReference>
<dbReference type="PANTHER" id="PTHR34301:SF8">
    <property type="entry name" value="ATPASE DOMAIN-CONTAINING PROTEIN"/>
    <property type="match status" value="1"/>
</dbReference>
<gene>
    <name evidence="2" type="ORF">SAMN05216439_1947</name>
</gene>
<evidence type="ECO:0000313" key="3">
    <source>
        <dbReference type="Proteomes" id="UP000199506"/>
    </source>
</evidence>
<feature type="domain" description="Orc1-like AAA ATPase" evidence="1">
    <location>
        <begin position="21"/>
        <end position="174"/>
    </location>
</feature>
<dbReference type="InterPro" id="IPR027417">
    <property type="entry name" value="P-loop_NTPase"/>
</dbReference>
<evidence type="ECO:0000313" key="2">
    <source>
        <dbReference type="EMBL" id="SEL09564.1"/>
    </source>
</evidence>
<dbReference type="OrthoDB" id="77313at2157"/>
<dbReference type="Pfam" id="PF13191">
    <property type="entry name" value="AAA_16"/>
    <property type="match status" value="1"/>
</dbReference>
<evidence type="ECO:0000259" key="1">
    <source>
        <dbReference type="Pfam" id="PF13191"/>
    </source>
</evidence>
<dbReference type="EMBL" id="FOAK01000009">
    <property type="protein sequence ID" value="SEL09564.1"/>
    <property type="molecule type" value="Genomic_DNA"/>
</dbReference>
<dbReference type="Gene3D" id="3.40.50.300">
    <property type="entry name" value="P-loop containing nucleotide triphosphate hydrolases"/>
    <property type="match status" value="1"/>
</dbReference>